<accession>A0A806TH16</accession>
<dbReference type="SUPFAM" id="SSF75011">
    <property type="entry name" value="3-carboxy-cis,cis-mucoante lactonizing enzyme"/>
    <property type="match status" value="1"/>
</dbReference>
<proteinExistence type="predicted"/>
<dbReference type="RefSeq" id="WP_049164654.1">
    <property type="nucleotide sequence ID" value="NZ_CP010586.1"/>
</dbReference>
<sequence length="272" mass="31139">MNIEAATIFSIEPDDTYLTIIDADYRDEYGLVLVQKRHNKFELSVNGTTLYPRLKINYPFVRWIDYKHFLIMNARTKGEEHNLFIMNIDGEAIRSFYCGDAVQDIAVSKDGIWCSYFDEGVFGEGISTEGLVLFDNTGSPTFQYHSHLPDAPSIADCYAICRGKNMTLWLYPYTDFELIQVNPEKNSFIVHQTPETLHGSQAISIRGEYSYFYSPYNKGGALYSWKAGESSFKKIGNLSGTLRGLDTRQKAHFIGIEEKNIKVYTIMNPKEY</sequence>
<reference evidence="1 2" key="1">
    <citation type="submission" date="2015-01" db="EMBL/GenBank/DDBJ databases">
        <title>Genome sequence of bacillus megaterium Q3.</title>
        <authorList>
            <person name="Wang Y."/>
            <person name="Luo K."/>
            <person name="Bai L."/>
            <person name="Luo F."/>
        </authorList>
    </citation>
    <scope>NUCLEOTIDE SEQUENCE [LARGE SCALE GENOMIC DNA]</scope>
    <source>
        <strain evidence="1 2">Q3</strain>
    </source>
</reference>
<organism evidence="1 2">
    <name type="scientific">Priestia megaterium Q3</name>
    <dbReference type="NCBI Taxonomy" id="1452722"/>
    <lineage>
        <taxon>Bacteria</taxon>
        <taxon>Bacillati</taxon>
        <taxon>Bacillota</taxon>
        <taxon>Bacilli</taxon>
        <taxon>Bacillales</taxon>
        <taxon>Bacillaceae</taxon>
        <taxon>Priestia</taxon>
    </lineage>
</organism>
<dbReference type="EMBL" id="CP010586">
    <property type="protein sequence ID" value="AKP77441.1"/>
    <property type="molecule type" value="Genomic_DNA"/>
</dbReference>
<evidence type="ECO:0000313" key="2">
    <source>
        <dbReference type="Proteomes" id="UP000036410"/>
    </source>
</evidence>
<evidence type="ECO:0000313" key="1">
    <source>
        <dbReference type="EMBL" id="AKP77441.1"/>
    </source>
</evidence>
<dbReference type="Proteomes" id="UP000036410">
    <property type="component" value="Chromosome"/>
</dbReference>
<protein>
    <submittedName>
        <fullName evidence="1">Uncharacterized protein</fullName>
    </submittedName>
</protein>
<gene>
    <name evidence="1" type="ORF">AS52_02480</name>
</gene>
<dbReference type="AlphaFoldDB" id="A0A806TH16"/>
<name>A0A806TH16_PRIMG</name>